<keyword evidence="3" id="KW-1185">Reference proteome</keyword>
<evidence type="ECO:0000313" key="2">
    <source>
        <dbReference type="EMBL" id="QDU45125.1"/>
    </source>
</evidence>
<evidence type="ECO:0000256" key="1">
    <source>
        <dbReference type="SAM" id="MobiDB-lite"/>
    </source>
</evidence>
<dbReference type="AlphaFoldDB" id="A0A517ZRS7"/>
<name>A0A517ZRS7_9PLAN</name>
<reference evidence="2 3" key="1">
    <citation type="submission" date="2019-02" db="EMBL/GenBank/DDBJ databases">
        <title>Deep-cultivation of Planctomycetes and their phenomic and genomic characterization uncovers novel biology.</title>
        <authorList>
            <person name="Wiegand S."/>
            <person name="Jogler M."/>
            <person name="Boedeker C."/>
            <person name="Pinto D."/>
            <person name="Vollmers J."/>
            <person name="Rivas-Marin E."/>
            <person name="Kohn T."/>
            <person name="Peeters S.H."/>
            <person name="Heuer A."/>
            <person name="Rast P."/>
            <person name="Oberbeckmann S."/>
            <person name="Bunk B."/>
            <person name="Jeske O."/>
            <person name="Meyerdierks A."/>
            <person name="Storesund J.E."/>
            <person name="Kallscheuer N."/>
            <person name="Luecker S."/>
            <person name="Lage O.M."/>
            <person name="Pohl T."/>
            <person name="Merkel B.J."/>
            <person name="Hornburger P."/>
            <person name="Mueller R.-W."/>
            <person name="Bruemmer F."/>
            <person name="Labrenz M."/>
            <person name="Spormann A.M."/>
            <person name="Op den Camp H."/>
            <person name="Overmann J."/>
            <person name="Amann R."/>
            <person name="Jetten M.S.M."/>
            <person name="Mascher T."/>
            <person name="Medema M.H."/>
            <person name="Devos D.P."/>
            <person name="Kaster A.-K."/>
            <person name="Ovreas L."/>
            <person name="Rohde M."/>
            <person name="Galperin M.Y."/>
            <person name="Jogler C."/>
        </authorList>
    </citation>
    <scope>NUCLEOTIDE SEQUENCE [LARGE SCALE GENOMIC DNA]</scope>
    <source>
        <strain evidence="2 3">Mal52</strain>
    </source>
</reference>
<accession>A0A517ZRS7</accession>
<proteinExistence type="predicted"/>
<dbReference type="EMBL" id="CP036276">
    <property type="protein sequence ID" value="QDU45125.1"/>
    <property type="molecule type" value="Genomic_DNA"/>
</dbReference>
<feature type="compositionally biased region" description="Basic and acidic residues" evidence="1">
    <location>
        <begin position="198"/>
        <end position="208"/>
    </location>
</feature>
<gene>
    <name evidence="2" type="ORF">Mal52_36130</name>
</gene>
<protein>
    <submittedName>
        <fullName evidence="2">Uncharacterized protein</fullName>
    </submittedName>
</protein>
<dbReference type="Proteomes" id="UP000319383">
    <property type="component" value="Chromosome"/>
</dbReference>
<organism evidence="2 3">
    <name type="scientific">Symmachiella dynata</name>
    <dbReference type="NCBI Taxonomy" id="2527995"/>
    <lineage>
        <taxon>Bacteria</taxon>
        <taxon>Pseudomonadati</taxon>
        <taxon>Planctomycetota</taxon>
        <taxon>Planctomycetia</taxon>
        <taxon>Planctomycetales</taxon>
        <taxon>Planctomycetaceae</taxon>
        <taxon>Symmachiella</taxon>
    </lineage>
</organism>
<feature type="region of interest" description="Disordered" evidence="1">
    <location>
        <begin position="318"/>
        <end position="345"/>
    </location>
</feature>
<feature type="region of interest" description="Disordered" evidence="1">
    <location>
        <begin position="198"/>
        <end position="220"/>
    </location>
</feature>
<evidence type="ECO:0000313" key="3">
    <source>
        <dbReference type="Proteomes" id="UP000319383"/>
    </source>
</evidence>
<dbReference type="KEGG" id="sdyn:Mal52_36130"/>
<sequence>MGNTFQSVPRRRMSVSRLTLQTAKRQCRPYLQVVGALLVFCSVSIVGRAEDPTDVQRFQPPPPIDTELSRTKDVSIIRIEESDADDDIWDNHHGYWKQEQRDHRFGRLRVKDELLLQLLCGECRISPLRVFGGNRLPEGRYNVVIKGLPKNGSRAYAADQLCRTLETSFDIKIVREVRPIPVLTLMPLKEAAGNIGKKLENRKDDDHSQSVSTSSDGDGVTEVEYQGSLASFVEYLEEELGEAVVNTIELSGQVTLKFDHETVPDVDDSDYDYYSAETLVELRRRRLEDIDKSLRKYGLTLCRTQQRVKGIFITPQQARQSDETAQPIKQVAGTDADVTDADVAE</sequence>